<evidence type="ECO:0000256" key="10">
    <source>
        <dbReference type="ARBA" id="ARBA00023242"/>
    </source>
</evidence>
<dbReference type="SMART" id="SM00570">
    <property type="entry name" value="AWS"/>
    <property type="match status" value="1"/>
</dbReference>
<evidence type="ECO:0000256" key="1">
    <source>
        <dbReference type="ARBA" id="ARBA00004123"/>
    </source>
</evidence>
<evidence type="ECO:0000259" key="13">
    <source>
        <dbReference type="PROSITE" id="PS51215"/>
    </source>
</evidence>
<dbReference type="PANTHER" id="PTHR22884">
    <property type="entry name" value="SET DOMAIN PROTEINS"/>
    <property type="match status" value="1"/>
</dbReference>
<comment type="caution">
    <text evidence="14">The sequence shown here is derived from an EMBL/GenBank/DDBJ whole genome shotgun (WGS) entry which is preliminary data.</text>
</comment>
<dbReference type="InterPro" id="IPR050777">
    <property type="entry name" value="SET2_Histone-Lys_MeTrsfase"/>
</dbReference>
<keyword evidence="9" id="KW-0862">Zinc</keyword>
<dbReference type="GO" id="GO:0032259">
    <property type="term" value="P:methylation"/>
    <property type="evidence" value="ECO:0007669"/>
    <property type="project" value="UniProtKB-KW"/>
</dbReference>
<feature type="compositionally biased region" description="Polar residues" evidence="11">
    <location>
        <begin position="270"/>
        <end position="281"/>
    </location>
</feature>
<accession>A0A438K3T7</accession>
<feature type="region of interest" description="Disordered" evidence="11">
    <location>
        <begin position="197"/>
        <end position="228"/>
    </location>
</feature>
<dbReference type="GO" id="GO:0005634">
    <property type="term" value="C:nucleus"/>
    <property type="evidence" value="ECO:0007669"/>
    <property type="project" value="UniProtKB-SubCell"/>
</dbReference>
<keyword evidence="10" id="KW-0539">Nucleus</keyword>
<feature type="compositionally biased region" description="Low complexity" evidence="11">
    <location>
        <begin position="297"/>
        <end position="308"/>
    </location>
</feature>
<keyword evidence="3" id="KW-0158">Chromosome</keyword>
<dbReference type="InterPro" id="IPR011124">
    <property type="entry name" value="Znf_CW"/>
</dbReference>
<evidence type="ECO:0000256" key="9">
    <source>
        <dbReference type="ARBA" id="ARBA00022833"/>
    </source>
</evidence>
<dbReference type="GO" id="GO:0005694">
    <property type="term" value="C:chromosome"/>
    <property type="evidence" value="ECO:0007669"/>
    <property type="project" value="UniProtKB-SubCell"/>
</dbReference>
<keyword evidence="5 14" id="KW-0808">Transferase</keyword>
<dbReference type="GO" id="GO:0008270">
    <property type="term" value="F:zinc ion binding"/>
    <property type="evidence" value="ECO:0007669"/>
    <property type="project" value="UniProtKB-KW"/>
</dbReference>
<evidence type="ECO:0000256" key="3">
    <source>
        <dbReference type="ARBA" id="ARBA00022454"/>
    </source>
</evidence>
<feature type="compositionally biased region" description="Basic and acidic residues" evidence="11">
    <location>
        <begin position="216"/>
        <end position="226"/>
    </location>
</feature>
<feature type="region of interest" description="Disordered" evidence="11">
    <location>
        <begin position="270"/>
        <end position="335"/>
    </location>
</feature>
<keyword evidence="8" id="KW-0863">Zinc-finger</keyword>
<dbReference type="EMBL" id="QGNW01000017">
    <property type="protein sequence ID" value="RVX15857.1"/>
    <property type="molecule type" value="Genomic_DNA"/>
</dbReference>
<evidence type="ECO:0000256" key="7">
    <source>
        <dbReference type="ARBA" id="ARBA00022723"/>
    </source>
</evidence>
<evidence type="ECO:0000256" key="5">
    <source>
        <dbReference type="ARBA" id="ARBA00022679"/>
    </source>
</evidence>
<evidence type="ECO:0000256" key="8">
    <source>
        <dbReference type="ARBA" id="ARBA00022771"/>
    </source>
</evidence>
<evidence type="ECO:0000313" key="15">
    <source>
        <dbReference type="Proteomes" id="UP000288805"/>
    </source>
</evidence>
<protein>
    <submittedName>
        <fullName evidence="14">Histone-lysine N-methyltransferase ASHH2</fullName>
    </submittedName>
</protein>
<evidence type="ECO:0000313" key="14">
    <source>
        <dbReference type="EMBL" id="RVX15857.1"/>
    </source>
</evidence>
<name>A0A438K3T7_VITVI</name>
<reference evidence="14 15" key="1">
    <citation type="journal article" date="2018" name="PLoS Genet.">
        <title>Population sequencing reveals clonal diversity and ancestral inbreeding in the grapevine cultivar Chardonnay.</title>
        <authorList>
            <person name="Roach M.J."/>
            <person name="Johnson D.L."/>
            <person name="Bohlmann J."/>
            <person name="van Vuuren H.J."/>
            <person name="Jones S.J."/>
            <person name="Pretorius I.S."/>
            <person name="Schmidt S.A."/>
            <person name="Borneman A.R."/>
        </authorList>
    </citation>
    <scope>NUCLEOTIDE SEQUENCE [LARGE SCALE GENOMIC DNA]</scope>
    <source>
        <strain evidence="15">cv. Chardonnay</strain>
        <tissue evidence="14">Leaf</tissue>
    </source>
</reference>
<evidence type="ECO:0000256" key="6">
    <source>
        <dbReference type="ARBA" id="ARBA00022691"/>
    </source>
</evidence>
<dbReference type="SUPFAM" id="SSF82199">
    <property type="entry name" value="SET domain"/>
    <property type="match status" value="1"/>
</dbReference>
<dbReference type="InterPro" id="IPR046341">
    <property type="entry name" value="SET_dom_sf"/>
</dbReference>
<dbReference type="GO" id="GO:0042054">
    <property type="term" value="F:histone methyltransferase activity"/>
    <property type="evidence" value="ECO:0007669"/>
    <property type="project" value="InterPro"/>
</dbReference>
<keyword evidence="7" id="KW-0479">Metal-binding</keyword>
<keyword evidence="4 14" id="KW-0489">Methyltransferase</keyword>
<comment type="subcellular location">
    <subcellularLocation>
        <location evidence="2">Chromosome</location>
    </subcellularLocation>
    <subcellularLocation>
        <location evidence="1">Nucleus</location>
    </subcellularLocation>
</comment>
<evidence type="ECO:0000256" key="2">
    <source>
        <dbReference type="ARBA" id="ARBA00004286"/>
    </source>
</evidence>
<dbReference type="PROSITE" id="PS51050">
    <property type="entry name" value="ZF_CW"/>
    <property type="match status" value="1"/>
</dbReference>
<dbReference type="Proteomes" id="UP000288805">
    <property type="component" value="Unassembled WGS sequence"/>
</dbReference>
<feature type="domain" description="AWS" evidence="13">
    <location>
        <begin position="582"/>
        <end position="632"/>
    </location>
</feature>
<organism evidence="14 15">
    <name type="scientific">Vitis vinifera</name>
    <name type="common">Grape</name>
    <dbReference type="NCBI Taxonomy" id="29760"/>
    <lineage>
        <taxon>Eukaryota</taxon>
        <taxon>Viridiplantae</taxon>
        <taxon>Streptophyta</taxon>
        <taxon>Embryophyta</taxon>
        <taxon>Tracheophyta</taxon>
        <taxon>Spermatophyta</taxon>
        <taxon>Magnoliopsida</taxon>
        <taxon>eudicotyledons</taxon>
        <taxon>Gunneridae</taxon>
        <taxon>Pentapetalae</taxon>
        <taxon>rosids</taxon>
        <taxon>Vitales</taxon>
        <taxon>Vitaceae</taxon>
        <taxon>Viteae</taxon>
        <taxon>Vitis</taxon>
    </lineage>
</organism>
<proteinExistence type="predicted"/>
<dbReference type="AlphaFoldDB" id="A0A438K3T7"/>
<feature type="domain" description="CW-type" evidence="12">
    <location>
        <begin position="395"/>
        <end position="522"/>
    </location>
</feature>
<evidence type="ECO:0000256" key="11">
    <source>
        <dbReference type="SAM" id="MobiDB-lite"/>
    </source>
</evidence>
<evidence type="ECO:0000259" key="12">
    <source>
        <dbReference type="PROSITE" id="PS51050"/>
    </source>
</evidence>
<dbReference type="PROSITE" id="PS51215">
    <property type="entry name" value="AWS"/>
    <property type="match status" value="1"/>
</dbReference>
<dbReference type="Pfam" id="PF17907">
    <property type="entry name" value="AWS"/>
    <property type="match status" value="1"/>
</dbReference>
<evidence type="ECO:0000256" key="4">
    <source>
        <dbReference type="ARBA" id="ARBA00022603"/>
    </source>
</evidence>
<dbReference type="InterPro" id="IPR006560">
    <property type="entry name" value="AWS_dom"/>
</dbReference>
<dbReference type="Gene3D" id="2.170.270.10">
    <property type="entry name" value="SET domain"/>
    <property type="match status" value="1"/>
</dbReference>
<sequence>MGKRVSQSGSKDIVSDVVDTSDPVQTMFSDNGSELCWAMGSELQKFTVGIETQLVEEIPGTGQHLTSHGNLEKEKTSPIDSALDEVHFTDKDQETIVIPDNSDRNAATNYLSISSKTEVEALEGAIDNGYLDPGTSPDSEVINLIPDGQVGARVQEDLHDVVQASSKDSVAAADVTSSNVPLLKSKKGKKKDKLFQAGNSDVEDRLPCQASQSRARVTEKQGDGWKMENGLYSSENLVSSCSGIASSNLLSFQGCSTELLPPVEDTLNLSLDGSSESQNSKKLLPSTKAKGHKLPKSSKSGRASKSRSQFLDSGRNQRRNACRQKESQQKSARKNVNEEGVCNHVCKVESHQEIAYAVENHVVDDIGEIVTAEKTVSKDMSNLDMIQNEVVRQYLPPRIAWVRCDDCYKWRRIAAALADSIEETNCKCLVFLGDVGVIDMWEIEVDGGHQSLHFQRHFLALGYGGGGLVFGAHKYCAFGLDNWQGVVNDSSLIVLMYLEILICKDNMDKAFADCSIPQEKSNGEINAELEISDASCEEDVYDAHLTSKEFGQRRSTVTQSSSWMLIRSNLFLHRSRRTQTIDEVMVCHCKRPVEGRFGCGDECLNRMLNIECVQGTCPCGDLCSNQQVFSCFYLGSSVGKKGYGLQLQQDISQGQFLIEYVGEVLDLQTYEARQKEYASRGHKHFYFMTLNGSEVCICIPEIF</sequence>
<gene>
    <name evidence="14" type="primary">ASHH2_4</name>
    <name evidence="14" type="ORF">CK203_005501</name>
</gene>
<dbReference type="Gene3D" id="3.30.40.100">
    <property type="match status" value="2"/>
</dbReference>
<keyword evidence="6" id="KW-0949">S-adenosyl-L-methionine</keyword>